<keyword evidence="2" id="KW-0472">Membrane</keyword>
<accession>A0AAE0TR90</accession>
<comment type="caution">
    <text evidence="3">The sequence shown here is derived from an EMBL/GenBank/DDBJ whole genome shotgun (WGS) entry which is preliminary data.</text>
</comment>
<feature type="region of interest" description="Disordered" evidence="1">
    <location>
        <begin position="1"/>
        <end position="81"/>
    </location>
</feature>
<gene>
    <name evidence="3" type="ORF">LTR78_010038</name>
</gene>
<dbReference type="Proteomes" id="UP001274830">
    <property type="component" value="Unassembled WGS sequence"/>
</dbReference>
<keyword evidence="2" id="KW-1133">Transmembrane helix</keyword>
<proteinExistence type="predicted"/>
<feature type="region of interest" description="Disordered" evidence="1">
    <location>
        <begin position="278"/>
        <end position="302"/>
    </location>
</feature>
<sequence length="346" mass="35512">MSSSFSNSFEKRVNAEMDISDHSDDQYGSEKKPKPSSAHYDAEEVDAEVAQKKDDPPRFSTIFGVPTTDPAPAPAREFESYPAPRPKSGVRVPMAVVVVVGIILLFETTALFAFTVIGLYNSLPARLVGSNCVCHDQIPTVNIAPNFVIGQASGVQTQTVTVAGSLSDLTIPPKTSTTLSTASSTTAANASSQAAAGLASDLLGILHTTPTASSSTKLVPGVATSTEILSQIPPPRSTVSSVTRITVDPSGATIAPRPTVTSTTVIDALAAAGSTSLAARSESSNTEVTLPSPSSSTLGPAPSTLQTSLVSIVAPPASITVASSADACALVGRAQYSKTASREMYD</sequence>
<evidence type="ECO:0000256" key="1">
    <source>
        <dbReference type="SAM" id="MobiDB-lite"/>
    </source>
</evidence>
<feature type="compositionally biased region" description="Basic and acidic residues" evidence="1">
    <location>
        <begin position="9"/>
        <end position="33"/>
    </location>
</feature>
<evidence type="ECO:0000313" key="4">
    <source>
        <dbReference type="Proteomes" id="UP001274830"/>
    </source>
</evidence>
<feature type="compositionally biased region" description="Low complexity" evidence="1">
    <location>
        <begin position="289"/>
        <end position="302"/>
    </location>
</feature>
<keyword evidence="2" id="KW-0812">Transmembrane</keyword>
<organism evidence="3 4">
    <name type="scientific">Recurvomyces mirabilis</name>
    <dbReference type="NCBI Taxonomy" id="574656"/>
    <lineage>
        <taxon>Eukaryota</taxon>
        <taxon>Fungi</taxon>
        <taxon>Dikarya</taxon>
        <taxon>Ascomycota</taxon>
        <taxon>Pezizomycotina</taxon>
        <taxon>Dothideomycetes</taxon>
        <taxon>Dothideomycetidae</taxon>
        <taxon>Mycosphaerellales</taxon>
        <taxon>Teratosphaeriaceae</taxon>
        <taxon>Recurvomyces</taxon>
    </lineage>
</organism>
<protein>
    <submittedName>
        <fullName evidence="3">Uncharacterized protein</fullName>
    </submittedName>
</protein>
<evidence type="ECO:0000256" key="2">
    <source>
        <dbReference type="SAM" id="Phobius"/>
    </source>
</evidence>
<name>A0AAE0TR90_9PEZI</name>
<dbReference type="EMBL" id="JAUTXT010000063">
    <property type="protein sequence ID" value="KAK3670098.1"/>
    <property type="molecule type" value="Genomic_DNA"/>
</dbReference>
<keyword evidence="4" id="KW-1185">Reference proteome</keyword>
<dbReference type="AlphaFoldDB" id="A0AAE0TR90"/>
<evidence type="ECO:0000313" key="3">
    <source>
        <dbReference type="EMBL" id="KAK3670098.1"/>
    </source>
</evidence>
<reference evidence="3" key="1">
    <citation type="submission" date="2023-07" db="EMBL/GenBank/DDBJ databases">
        <title>Black Yeasts Isolated from many extreme environments.</title>
        <authorList>
            <person name="Coleine C."/>
            <person name="Stajich J.E."/>
            <person name="Selbmann L."/>
        </authorList>
    </citation>
    <scope>NUCLEOTIDE SEQUENCE</scope>
    <source>
        <strain evidence="3">CCFEE 5485</strain>
    </source>
</reference>
<feature type="transmembrane region" description="Helical" evidence="2">
    <location>
        <begin position="95"/>
        <end position="120"/>
    </location>
</feature>